<dbReference type="Gene3D" id="3.40.50.300">
    <property type="entry name" value="P-loop containing nucleotide triphosphate hydrolases"/>
    <property type="match status" value="2"/>
</dbReference>
<dbReference type="EMBL" id="DACTCB010000011">
    <property type="protein sequence ID" value="HAT4308381.1"/>
    <property type="molecule type" value="Genomic_DNA"/>
</dbReference>
<feature type="binding site" evidence="11">
    <location>
        <begin position="26"/>
        <end position="33"/>
    </location>
    <ligand>
        <name>ATP</name>
        <dbReference type="ChEBI" id="CHEBI:30616"/>
    </ligand>
</feature>
<gene>
    <name evidence="13" type="ORF">I9080_002193</name>
</gene>
<comment type="catalytic activity">
    <reaction evidence="8">
        <text>Couples ATP hydrolysis with the unwinding of duplex DNA by translocating in the 3'-5' direction.</text>
        <dbReference type="EC" id="5.6.2.4"/>
    </reaction>
</comment>
<dbReference type="Pfam" id="PF13361">
    <property type="entry name" value="UvrD_C"/>
    <property type="match status" value="2"/>
</dbReference>
<sequence>MKNTLGLNVKQKQFVFSKSKKILLIACAGSGKTLVITRKVGQLIDERVSPESIYCISFTRAAAMELKTRLIKLNKLSKDVNATTFHSFIICFMKKYCNSNFSMITDSEKDIVLNNICQRFKIKSIKKFKEAYKTSLINDDKSIQYAINEYIFRLNYLNLMDIDILLPLFLKKIKEDSILLDNIRQDIEYLFYDEAQDMNNLQYQILTTIIPPESDKGFALIGDDDQNLYQWNNTDVKYILDFPEKYGAEVFILDENYRCSNQIIKASNALISKNTKRFNKSVSGFFDKDLLNLCSFETEQEEIIRLVGLAFSYKHNKEKTLAILCRTNKEIERINKVFKSMNIDSNTSIKENLNSSNIEFLKLVVNPANDLLVEKVIGISKENKIKALEEEKSFFEILLEEKNGLALKVSMFNCMARTQRAMQIYNTISSNLNIEDTQLENAIKCWTSKLKSSKANSLNDFLNYIETKDAQENLKEGTSNINITTIHGAKGLEFDEVVLFNFDDFNFSSQGDVEETRRLLYVAFTRAKEKLNLYFSKQNFYKQKECSCTVSPFLKELPGNYVWFEDYFKE</sequence>
<evidence type="ECO:0000256" key="6">
    <source>
        <dbReference type="ARBA" id="ARBA00023125"/>
    </source>
</evidence>
<keyword evidence="7" id="KW-0413">Isomerase</keyword>
<keyword evidence="5 11" id="KW-0067">ATP-binding</keyword>
<dbReference type="InterPro" id="IPR013986">
    <property type="entry name" value="DExx_box_DNA_helicase_dom_sf"/>
</dbReference>
<keyword evidence="3 11" id="KW-0378">Hydrolase</keyword>
<dbReference type="PANTHER" id="PTHR11070:SF2">
    <property type="entry name" value="ATP-DEPENDENT DNA HELICASE SRS2"/>
    <property type="match status" value="1"/>
</dbReference>
<dbReference type="Gene3D" id="1.10.10.160">
    <property type="match status" value="1"/>
</dbReference>
<evidence type="ECO:0000256" key="4">
    <source>
        <dbReference type="ARBA" id="ARBA00022806"/>
    </source>
</evidence>
<dbReference type="InterPro" id="IPR014017">
    <property type="entry name" value="DNA_helicase_UvrD-like_C"/>
</dbReference>
<evidence type="ECO:0000256" key="1">
    <source>
        <dbReference type="ARBA" id="ARBA00009922"/>
    </source>
</evidence>
<evidence type="ECO:0000256" key="3">
    <source>
        <dbReference type="ARBA" id="ARBA00022801"/>
    </source>
</evidence>
<keyword evidence="2 11" id="KW-0547">Nucleotide-binding</keyword>
<evidence type="ECO:0000256" key="5">
    <source>
        <dbReference type="ARBA" id="ARBA00022840"/>
    </source>
</evidence>
<dbReference type="InterPro" id="IPR014016">
    <property type="entry name" value="UvrD-like_ATP-bd"/>
</dbReference>
<dbReference type="GO" id="GO:0043138">
    <property type="term" value="F:3'-5' DNA helicase activity"/>
    <property type="evidence" value="ECO:0007669"/>
    <property type="project" value="UniProtKB-EC"/>
</dbReference>
<dbReference type="InterPro" id="IPR027417">
    <property type="entry name" value="P-loop_NTPase"/>
</dbReference>
<dbReference type="EC" id="5.6.2.4" evidence="9"/>
<comment type="similarity">
    <text evidence="1">Belongs to the helicase family. UvrD subfamily.</text>
</comment>
<dbReference type="GO" id="GO:0016787">
    <property type="term" value="F:hydrolase activity"/>
    <property type="evidence" value="ECO:0007669"/>
    <property type="project" value="UniProtKB-UniRule"/>
</dbReference>
<dbReference type="RefSeq" id="WP_004456682.1">
    <property type="nucleotide sequence ID" value="NZ_CATNXJ010000012.1"/>
</dbReference>
<reference evidence="13" key="1">
    <citation type="journal article" date="2018" name="Genome Biol.">
        <title>SKESA: strategic k-mer extension for scrupulous assemblies.</title>
        <authorList>
            <person name="Souvorov A."/>
            <person name="Agarwala R."/>
            <person name="Lipman D.J."/>
        </authorList>
    </citation>
    <scope>NUCLEOTIDE SEQUENCE</scope>
    <source>
        <strain evidence="13">C8</strain>
    </source>
</reference>
<evidence type="ECO:0000256" key="8">
    <source>
        <dbReference type="ARBA" id="ARBA00034617"/>
    </source>
</evidence>
<keyword evidence="4 11" id="KW-0347">Helicase</keyword>
<dbReference type="PROSITE" id="PS51198">
    <property type="entry name" value="UVRD_HELICASE_ATP_BIND"/>
    <property type="match status" value="1"/>
</dbReference>
<dbReference type="Gene3D" id="1.10.486.10">
    <property type="entry name" value="PCRA, domain 4"/>
    <property type="match status" value="1"/>
</dbReference>
<dbReference type="GO" id="GO:0003677">
    <property type="term" value="F:DNA binding"/>
    <property type="evidence" value="ECO:0007669"/>
    <property type="project" value="UniProtKB-KW"/>
</dbReference>
<evidence type="ECO:0000256" key="10">
    <source>
        <dbReference type="ARBA" id="ARBA00048988"/>
    </source>
</evidence>
<evidence type="ECO:0000256" key="11">
    <source>
        <dbReference type="PROSITE-ProRule" id="PRU00560"/>
    </source>
</evidence>
<reference evidence="13" key="2">
    <citation type="submission" date="2020-07" db="EMBL/GenBank/DDBJ databases">
        <authorList>
            <consortium name="NCBI Pathogen Detection Project"/>
        </authorList>
    </citation>
    <scope>NUCLEOTIDE SEQUENCE</scope>
    <source>
        <strain evidence="13">C8</strain>
    </source>
</reference>
<dbReference type="InterPro" id="IPR000212">
    <property type="entry name" value="DNA_helicase_UvrD/REP"/>
</dbReference>
<evidence type="ECO:0000256" key="2">
    <source>
        <dbReference type="ARBA" id="ARBA00022741"/>
    </source>
</evidence>
<evidence type="ECO:0000313" key="13">
    <source>
        <dbReference type="EMBL" id="HAT4308381.1"/>
    </source>
</evidence>
<name>A0A8H9QYN4_CLOPF</name>
<dbReference type="Pfam" id="PF00580">
    <property type="entry name" value="UvrD-helicase"/>
    <property type="match status" value="1"/>
</dbReference>
<evidence type="ECO:0000259" key="12">
    <source>
        <dbReference type="PROSITE" id="PS51198"/>
    </source>
</evidence>
<evidence type="ECO:0000256" key="7">
    <source>
        <dbReference type="ARBA" id="ARBA00023235"/>
    </source>
</evidence>
<dbReference type="GO" id="GO:0000725">
    <property type="term" value="P:recombinational repair"/>
    <property type="evidence" value="ECO:0007669"/>
    <property type="project" value="TreeGrafter"/>
</dbReference>
<proteinExistence type="inferred from homology"/>
<keyword evidence="6" id="KW-0238">DNA-binding</keyword>
<dbReference type="Proteomes" id="UP000859547">
    <property type="component" value="Unassembled WGS sequence"/>
</dbReference>
<dbReference type="PANTHER" id="PTHR11070">
    <property type="entry name" value="UVRD / RECB / PCRA DNA HELICASE FAMILY MEMBER"/>
    <property type="match status" value="1"/>
</dbReference>
<dbReference type="GO" id="GO:0005524">
    <property type="term" value="F:ATP binding"/>
    <property type="evidence" value="ECO:0007669"/>
    <property type="project" value="UniProtKB-UniRule"/>
</dbReference>
<evidence type="ECO:0000256" key="9">
    <source>
        <dbReference type="ARBA" id="ARBA00034808"/>
    </source>
</evidence>
<dbReference type="AlphaFoldDB" id="A0A8H9QYN4"/>
<dbReference type="CDD" id="cd17932">
    <property type="entry name" value="DEXQc_UvrD"/>
    <property type="match status" value="1"/>
</dbReference>
<organism evidence="13">
    <name type="scientific">Clostridium perfringens</name>
    <dbReference type="NCBI Taxonomy" id="1502"/>
    <lineage>
        <taxon>Bacteria</taxon>
        <taxon>Bacillati</taxon>
        <taxon>Bacillota</taxon>
        <taxon>Clostridia</taxon>
        <taxon>Eubacteriales</taxon>
        <taxon>Clostridiaceae</taxon>
        <taxon>Clostridium</taxon>
    </lineage>
</organism>
<protein>
    <recommendedName>
        <fullName evidence="9">DNA 3'-5' helicase</fullName>
        <ecNumber evidence="9">5.6.2.4</ecNumber>
    </recommendedName>
</protein>
<accession>A0A8H9QYN4</accession>
<feature type="domain" description="UvrD-like helicase ATP-binding" evidence="12">
    <location>
        <begin position="5"/>
        <end position="260"/>
    </location>
</feature>
<dbReference type="SUPFAM" id="SSF52540">
    <property type="entry name" value="P-loop containing nucleoside triphosphate hydrolases"/>
    <property type="match status" value="1"/>
</dbReference>
<comment type="caution">
    <text evidence="13">The sequence shown here is derived from an EMBL/GenBank/DDBJ whole genome shotgun (WGS) entry which is preliminary data.</text>
</comment>
<comment type="catalytic activity">
    <reaction evidence="10">
        <text>ATP + H2O = ADP + phosphate + H(+)</text>
        <dbReference type="Rhea" id="RHEA:13065"/>
        <dbReference type="ChEBI" id="CHEBI:15377"/>
        <dbReference type="ChEBI" id="CHEBI:15378"/>
        <dbReference type="ChEBI" id="CHEBI:30616"/>
        <dbReference type="ChEBI" id="CHEBI:43474"/>
        <dbReference type="ChEBI" id="CHEBI:456216"/>
        <dbReference type="EC" id="5.6.2.4"/>
    </reaction>
</comment>